<keyword evidence="1" id="KW-0812">Transmembrane</keyword>
<keyword evidence="4" id="KW-1185">Reference proteome</keyword>
<keyword evidence="1" id="KW-1133">Transmembrane helix</keyword>
<feature type="transmembrane region" description="Helical" evidence="1">
    <location>
        <begin position="78"/>
        <end position="98"/>
    </location>
</feature>
<reference evidence="2 4" key="1">
    <citation type="submission" date="2016-10" db="EMBL/GenBank/DDBJ databases">
        <title>Genome sequence of Mycobacterium talmonii.</title>
        <authorList>
            <person name="Greninger A.L."/>
            <person name="Elliott B."/>
            <person name="Vasireddy S."/>
            <person name="Vasireddy R."/>
        </authorList>
    </citation>
    <scope>NUCLEOTIDE SEQUENCE [LARGE SCALE GENOMIC DNA]</scope>
    <source>
        <strain evidence="2">MO-5499</strain>
        <strain evidence="4">NE-TNMC-100812</strain>
    </source>
</reference>
<dbReference type="Proteomes" id="UP000179734">
    <property type="component" value="Unassembled WGS sequence"/>
</dbReference>
<sequence>MTEDLVSDATIAAMSAAQRRDLIRRLRRPLAELVPATTYERERRIRLGLMISGAVGLIPWIVYLALTLPDTYVAHNWPATWVGFDTLLVLFMAGTAILGFLRRQVLILSAFTTGVLLVCDVWFDVMTAGPRDLWVSLLTAGVSLPLAAILIVGALRILRLTATQLWLIDTGTPLWRLPLLP</sequence>
<comment type="caution">
    <text evidence="2">The sequence shown here is derived from an EMBL/GenBank/DDBJ whole genome shotgun (WGS) entry which is preliminary data.</text>
</comment>
<evidence type="ECO:0000256" key="1">
    <source>
        <dbReference type="SAM" id="Phobius"/>
    </source>
</evidence>
<reference evidence="3" key="3">
    <citation type="submission" date="2018-01" db="EMBL/GenBank/DDBJ databases">
        <authorList>
            <person name="Gaut B.S."/>
            <person name="Morton B.R."/>
            <person name="Clegg M.T."/>
            <person name="Duvall M.R."/>
        </authorList>
    </citation>
    <scope>NUCLEOTIDE SEQUENCE</scope>
    <source>
        <strain evidence="3">ATCC BAA-2683</strain>
    </source>
</reference>
<protein>
    <submittedName>
        <fullName evidence="2">Uncharacterized protein</fullName>
    </submittedName>
</protein>
<dbReference type="EMBL" id="MLQM01000124">
    <property type="protein sequence ID" value="OHU99416.1"/>
    <property type="molecule type" value="Genomic_DNA"/>
</dbReference>
<feature type="transmembrane region" description="Helical" evidence="1">
    <location>
        <begin position="47"/>
        <end position="66"/>
    </location>
</feature>
<evidence type="ECO:0000313" key="3">
    <source>
        <dbReference type="EMBL" id="PQM48239.1"/>
    </source>
</evidence>
<proteinExistence type="predicted"/>
<name>A0A1S1NIL1_9MYCO</name>
<dbReference type="AlphaFoldDB" id="A0A1S1NIL1"/>
<dbReference type="EMBL" id="PPEA01000217">
    <property type="protein sequence ID" value="PQM48239.1"/>
    <property type="molecule type" value="Genomic_DNA"/>
</dbReference>
<evidence type="ECO:0000313" key="4">
    <source>
        <dbReference type="Proteomes" id="UP000179734"/>
    </source>
</evidence>
<reference evidence="3 5" key="2">
    <citation type="journal article" date="2017" name="Int. J. Syst. Evol. Microbiol.">
        <title>Mycobacterium talmoniae sp. nov., a slowly growing mycobacterium isolated from human respiratory samples.</title>
        <authorList>
            <person name="Davidson R.M."/>
            <person name="DeGroote M.A."/>
            <person name="Marola J.L."/>
            <person name="Buss S."/>
            <person name="Jones V."/>
            <person name="McNeil M.R."/>
            <person name="Freifeld A.G."/>
            <person name="Elaine Epperson L."/>
            <person name="Hasan N.A."/>
            <person name="Jackson M."/>
            <person name="Iwen P.C."/>
            <person name="Salfinger M."/>
            <person name="Strong M."/>
        </authorList>
    </citation>
    <scope>NUCLEOTIDE SEQUENCE [LARGE SCALE GENOMIC DNA]</scope>
    <source>
        <strain evidence="3 5">ATCC BAA-2683</strain>
    </source>
</reference>
<organism evidence="2 4">
    <name type="scientific">Mycobacterium talmoniae</name>
    <dbReference type="NCBI Taxonomy" id="1858794"/>
    <lineage>
        <taxon>Bacteria</taxon>
        <taxon>Bacillati</taxon>
        <taxon>Actinomycetota</taxon>
        <taxon>Actinomycetes</taxon>
        <taxon>Mycobacteriales</taxon>
        <taxon>Mycobacteriaceae</taxon>
        <taxon>Mycobacterium</taxon>
    </lineage>
</organism>
<accession>A0A1S1NIL1</accession>
<evidence type="ECO:0000313" key="5">
    <source>
        <dbReference type="Proteomes" id="UP000238296"/>
    </source>
</evidence>
<dbReference type="Proteomes" id="UP000238296">
    <property type="component" value="Unassembled WGS sequence"/>
</dbReference>
<feature type="transmembrane region" description="Helical" evidence="1">
    <location>
        <begin position="105"/>
        <end position="123"/>
    </location>
</feature>
<feature type="transmembrane region" description="Helical" evidence="1">
    <location>
        <begin position="135"/>
        <end position="158"/>
    </location>
</feature>
<gene>
    <name evidence="2" type="ORF">BKN37_19280</name>
    <name evidence="3" type="ORF">C1Y40_01550</name>
</gene>
<evidence type="ECO:0000313" key="2">
    <source>
        <dbReference type="EMBL" id="OHU99416.1"/>
    </source>
</evidence>
<keyword evidence="1" id="KW-0472">Membrane</keyword>
<dbReference type="RefSeq" id="WP_071028571.1">
    <property type="nucleotide sequence ID" value="NZ_MLQM01000124.1"/>
</dbReference>